<proteinExistence type="predicted"/>
<accession>A0A0G2Y9Y8</accession>
<organism evidence="1 2">
    <name type="scientific">Acanthamoeba polyphaga mimivirus Kroon</name>
    <dbReference type="NCBI Taxonomy" id="3069720"/>
    <lineage>
        <taxon>Viruses</taxon>
        <taxon>Varidnaviria</taxon>
        <taxon>Bamfordvirae</taxon>
        <taxon>Nucleocytoviricota</taxon>
        <taxon>Megaviricetes</taxon>
        <taxon>Imitervirales</taxon>
        <taxon>Mimiviridae</taxon>
        <taxon>Megamimivirinae</taxon>
        <taxon>Mimivirus</taxon>
        <taxon>Mimivirus lagoaense</taxon>
    </lineage>
</organism>
<sequence>MDFSDDDTFIDSSKNEIIIDISENYPKLCFNTYNESGINLMIALADLSYVINHTSQPKYANLLSQFKYSLCLDLNFLNNELKCNENFDNIKNNIPDNIQDFLLEFRNKNYSVDESSYIDDCDLKLKLMKKSFDEIASLSPHSQSVIELYCRIIYNDPSSFDFSVNGITLPNLKKFSYDFL</sequence>
<protein>
    <submittedName>
        <fullName evidence="1">Uncharacterized protein</fullName>
    </submittedName>
</protein>
<evidence type="ECO:0000313" key="1">
    <source>
        <dbReference type="EMBL" id="AKI80657.1"/>
    </source>
</evidence>
<dbReference type="Proteomes" id="UP000240461">
    <property type="component" value="Segment"/>
</dbReference>
<name>A0A0G2Y9Y8_9VIRU</name>
<dbReference type="KEGG" id="vg:80514455"/>
<reference evidence="1 2" key="1">
    <citation type="submission" date="2014-10" db="EMBL/GenBank/DDBJ databases">
        <title>Pan-genome analysis of Brazilian lineage A amoebal mimiviruses.</title>
        <authorList>
            <person name="Assis F.L."/>
            <person name="Abrahao J.S."/>
            <person name="Kroon E.G."/>
            <person name="Dornas F.P."/>
            <person name="Andrade K.R."/>
            <person name="Borato P.V.M."/>
            <person name="Pilotto M.R."/>
            <person name="Benamar S."/>
            <person name="LaScola B."/>
            <person name="Colson P."/>
        </authorList>
    </citation>
    <scope>NUCLEOTIDE SEQUENCE [LARGE SCALE GENOMIC DNA]</scope>
    <source>
        <strain evidence="1 2">Kroon</strain>
    </source>
</reference>
<dbReference type="EMBL" id="KM982402">
    <property type="protein sequence ID" value="AKI80657.1"/>
    <property type="molecule type" value="Genomic_DNA"/>
</dbReference>
<evidence type="ECO:0000313" key="2">
    <source>
        <dbReference type="Proteomes" id="UP000240461"/>
    </source>
</evidence>
<keyword evidence="2" id="KW-1185">Reference proteome</keyword>